<feature type="domain" description="ABC transporter" evidence="3">
    <location>
        <begin position="1"/>
        <end position="204"/>
    </location>
</feature>
<dbReference type="EMBL" id="MSPR01000007">
    <property type="protein sequence ID" value="ONK29856.1"/>
    <property type="molecule type" value="Genomic_DNA"/>
</dbReference>
<comment type="caution">
    <text evidence="4">The sequence shown here is derived from an EMBL/GenBank/DDBJ whole genome shotgun (WGS) entry which is preliminary data.</text>
</comment>
<evidence type="ECO:0000313" key="7">
    <source>
        <dbReference type="Proteomes" id="UP000188946"/>
    </source>
</evidence>
<accession>A0AB36JQD2</accession>
<keyword evidence="2" id="KW-0067">ATP-binding</keyword>
<organism evidence="4 6">
    <name type="scientific">Streptococcus azizii</name>
    <dbReference type="NCBI Taxonomy" id="1579424"/>
    <lineage>
        <taxon>Bacteria</taxon>
        <taxon>Bacillati</taxon>
        <taxon>Bacillota</taxon>
        <taxon>Bacilli</taxon>
        <taxon>Lactobacillales</taxon>
        <taxon>Streptococcaceae</taxon>
        <taxon>Streptococcus</taxon>
    </lineage>
</organism>
<dbReference type="PANTHER" id="PTHR24220">
    <property type="entry name" value="IMPORT ATP-BINDING PROTEIN"/>
    <property type="match status" value="1"/>
</dbReference>
<evidence type="ECO:0000256" key="1">
    <source>
        <dbReference type="ARBA" id="ARBA00022741"/>
    </source>
</evidence>
<dbReference type="GO" id="GO:0005524">
    <property type="term" value="F:ATP binding"/>
    <property type="evidence" value="ECO:0007669"/>
    <property type="project" value="UniProtKB-KW"/>
</dbReference>
<dbReference type="GO" id="GO:0022857">
    <property type="term" value="F:transmembrane transporter activity"/>
    <property type="evidence" value="ECO:0007669"/>
    <property type="project" value="TreeGrafter"/>
</dbReference>
<evidence type="ECO:0000313" key="4">
    <source>
        <dbReference type="EMBL" id="ONK27677.1"/>
    </source>
</evidence>
<dbReference type="InterPro" id="IPR017871">
    <property type="entry name" value="ABC_transporter-like_CS"/>
</dbReference>
<evidence type="ECO:0000313" key="5">
    <source>
        <dbReference type="EMBL" id="ONK29856.1"/>
    </source>
</evidence>
<dbReference type="InterPro" id="IPR003593">
    <property type="entry name" value="AAA+_ATPase"/>
</dbReference>
<dbReference type="GO" id="GO:0016887">
    <property type="term" value="F:ATP hydrolysis activity"/>
    <property type="evidence" value="ECO:0007669"/>
    <property type="project" value="InterPro"/>
</dbReference>
<evidence type="ECO:0000259" key="3">
    <source>
        <dbReference type="PROSITE" id="PS50893"/>
    </source>
</evidence>
<name>A0AB36JQD2_9STRE</name>
<proteinExistence type="predicted"/>
<dbReference type="Proteomes" id="UP000188946">
    <property type="component" value="Unassembled WGS sequence"/>
</dbReference>
<dbReference type="EMBL" id="MSPT01000008">
    <property type="protein sequence ID" value="ONK27677.1"/>
    <property type="molecule type" value="Genomic_DNA"/>
</dbReference>
<dbReference type="Pfam" id="PF00005">
    <property type="entry name" value="ABC_tran"/>
    <property type="match status" value="1"/>
</dbReference>
<dbReference type="AlphaFoldDB" id="A0AB36JQD2"/>
<dbReference type="SUPFAM" id="SSF52540">
    <property type="entry name" value="P-loop containing nucleoside triphosphate hydrolases"/>
    <property type="match status" value="1"/>
</dbReference>
<gene>
    <name evidence="5" type="ORF">BVE84_04840</name>
    <name evidence="4" type="ORF">BVE86_04680</name>
</gene>
<dbReference type="InterPro" id="IPR003439">
    <property type="entry name" value="ABC_transporter-like_ATP-bd"/>
</dbReference>
<evidence type="ECO:0000313" key="6">
    <source>
        <dbReference type="Proteomes" id="UP000188600"/>
    </source>
</evidence>
<protein>
    <recommendedName>
        <fullName evidence="3">ABC transporter domain-containing protein</fullName>
    </recommendedName>
</protein>
<dbReference type="InterPro" id="IPR027417">
    <property type="entry name" value="P-loop_NTPase"/>
</dbReference>
<dbReference type="PANTHER" id="PTHR24220:SF692">
    <property type="entry name" value="ABC TRANSPORTER DOMAIN-CONTAINING PROTEIN"/>
    <property type="match status" value="1"/>
</dbReference>
<dbReference type="SMART" id="SM00382">
    <property type="entry name" value="AAA"/>
    <property type="match status" value="1"/>
</dbReference>
<dbReference type="Proteomes" id="UP000188600">
    <property type="component" value="Unassembled WGS sequence"/>
</dbReference>
<dbReference type="PROSITE" id="PS00211">
    <property type="entry name" value="ABC_TRANSPORTER_1"/>
    <property type="match status" value="1"/>
</dbReference>
<keyword evidence="7" id="KW-1185">Reference proteome</keyword>
<reference evidence="6 7" key="1">
    <citation type="submission" date="2016-12" db="EMBL/GenBank/DDBJ databases">
        <authorList>
            <person name="Gulvik C.A."/>
        </authorList>
    </citation>
    <scope>NUCLEOTIDE SEQUENCE [LARGE SCALE GENOMIC DNA]</scope>
    <source>
        <strain evidence="5 7">12-5202</strain>
        <strain evidence="4 6">12-5291</strain>
    </source>
</reference>
<dbReference type="Gene3D" id="3.40.50.300">
    <property type="entry name" value="P-loop containing nucleotide triphosphate hydrolases"/>
    <property type="match status" value="1"/>
</dbReference>
<dbReference type="InterPro" id="IPR015854">
    <property type="entry name" value="ABC_transpr_LolD-like"/>
</dbReference>
<evidence type="ECO:0000256" key="2">
    <source>
        <dbReference type="ARBA" id="ARBA00022840"/>
    </source>
</evidence>
<sequence>MNKKYNKNVIFDQFDMQVESGVLTAIKGRIGTGKSTLLNIIAGLDSSYTGTCSIFGNIQPKNDRLLASYRLRHIGYIPQDYQLLEDLTCFDNVALPLKFLKETESARESKVRDIMEELQITHLRDKYPSEISGGQRQLISISRALVKKPSIIIGDEITGALDRITEEEVLTSLKYRQSKDSCIIIATHSQAVAEKCQRVIELDK</sequence>
<dbReference type="GO" id="GO:0005886">
    <property type="term" value="C:plasma membrane"/>
    <property type="evidence" value="ECO:0007669"/>
    <property type="project" value="TreeGrafter"/>
</dbReference>
<keyword evidence="1" id="KW-0547">Nucleotide-binding</keyword>
<dbReference type="PROSITE" id="PS50893">
    <property type="entry name" value="ABC_TRANSPORTER_2"/>
    <property type="match status" value="1"/>
</dbReference>